<keyword evidence="4 5" id="KW-0472">Membrane</keyword>
<dbReference type="EMBL" id="SRYJ01000043">
    <property type="protein sequence ID" value="TGY68278.1"/>
    <property type="molecule type" value="Genomic_DNA"/>
</dbReference>
<dbReference type="PANTHER" id="PTHR37422">
    <property type="entry name" value="TEICHURONIC ACID BIOSYNTHESIS PROTEIN TUAE"/>
    <property type="match status" value="1"/>
</dbReference>
<reference evidence="7 8" key="1">
    <citation type="submission" date="2019-04" db="EMBL/GenBank/DDBJ databases">
        <title>Microbes associate with the intestines of laboratory mice.</title>
        <authorList>
            <person name="Navarre W."/>
            <person name="Wong E."/>
            <person name="Huang K."/>
            <person name="Tropini C."/>
            <person name="Ng K."/>
            <person name="Yu B."/>
        </authorList>
    </citation>
    <scope>NUCLEOTIDE SEQUENCE [LARGE SCALE GENOMIC DNA]</scope>
    <source>
        <strain evidence="7 8">NM22_B1</strain>
    </source>
</reference>
<evidence type="ECO:0000256" key="2">
    <source>
        <dbReference type="ARBA" id="ARBA00022692"/>
    </source>
</evidence>
<feature type="transmembrane region" description="Helical" evidence="5">
    <location>
        <begin position="209"/>
        <end position="234"/>
    </location>
</feature>
<feature type="transmembrane region" description="Helical" evidence="5">
    <location>
        <begin position="246"/>
        <end position="263"/>
    </location>
</feature>
<dbReference type="GO" id="GO:0016020">
    <property type="term" value="C:membrane"/>
    <property type="evidence" value="ECO:0007669"/>
    <property type="project" value="UniProtKB-SubCell"/>
</dbReference>
<feature type="transmembrane region" description="Helical" evidence="5">
    <location>
        <begin position="78"/>
        <end position="95"/>
    </location>
</feature>
<gene>
    <name evidence="7" type="ORF">E5339_17155</name>
</gene>
<accession>A0A4S2FHH6</accession>
<feature type="transmembrane region" description="Helical" evidence="5">
    <location>
        <begin position="12"/>
        <end position="36"/>
    </location>
</feature>
<feature type="transmembrane region" description="Helical" evidence="5">
    <location>
        <begin position="396"/>
        <end position="416"/>
    </location>
</feature>
<evidence type="ECO:0000256" key="4">
    <source>
        <dbReference type="ARBA" id="ARBA00023136"/>
    </source>
</evidence>
<comment type="subcellular location">
    <subcellularLocation>
        <location evidence="1">Membrane</location>
        <topology evidence="1">Multi-pass membrane protein</topology>
    </subcellularLocation>
</comment>
<feature type="transmembrane region" description="Helical" evidence="5">
    <location>
        <begin position="107"/>
        <end position="125"/>
    </location>
</feature>
<keyword evidence="2 5" id="KW-0812">Transmembrane</keyword>
<evidence type="ECO:0000313" key="7">
    <source>
        <dbReference type="EMBL" id="TGY68278.1"/>
    </source>
</evidence>
<feature type="transmembrane region" description="Helical" evidence="5">
    <location>
        <begin position="137"/>
        <end position="154"/>
    </location>
</feature>
<keyword evidence="3 5" id="KW-1133">Transmembrane helix</keyword>
<dbReference type="AlphaFoldDB" id="A0A4S2FHH6"/>
<feature type="transmembrane region" description="Helical" evidence="5">
    <location>
        <begin position="175"/>
        <end position="197"/>
    </location>
</feature>
<dbReference type="Proteomes" id="UP000310760">
    <property type="component" value="Unassembled WGS sequence"/>
</dbReference>
<dbReference type="PANTHER" id="PTHR37422:SF13">
    <property type="entry name" value="LIPOPOLYSACCHARIDE BIOSYNTHESIS PROTEIN PA4999-RELATED"/>
    <property type="match status" value="1"/>
</dbReference>
<evidence type="ECO:0000313" key="8">
    <source>
        <dbReference type="Proteomes" id="UP000310760"/>
    </source>
</evidence>
<feature type="transmembrane region" description="Helical" evidence="5">
    <location>
        <begin position="331"/>
        <end position="355"/>
    </location>
</feature>
<protein>
    <recommendedName>
        <fullName evidence="6">O-antigen ligase-related domain-containing protein</fullName>
    </recommendedName>
</protein>
<feature type="domain" description="O-antigen ligase-related" evidence="6">
    <location>
        <begin position="211"/>
        <end position="347"/>
    </location>
</feature>
<organism evidence="7 8">
    <name type="scientific">Phocaeicola sartorii</name>
    <dbReference type="NCBI Taxonomy" id="671267"/>
    <lineage>
        <taxon>Bacteria</taxon>
        <taxon>Pseudomonadati</taxon>
        <taxon>Bacteroidota</taxon>
        <taxon>Bacteroidia</taxon>
        <taxon>Bacteroidales</taxon>
        <taxon>Bacteroidaceae</taxon>
        <taxon>Phocaeicola</taxon>
    </lineage>
</organism>
<dbReference type="InterPro" id="IPR007016">
    <property type="entry name" value="O-antigen_ligase-rel_domated"/>
</dbReference>
<dbReference type="InterPro" id="IPR051533">
    <property type="entry name" value="WaaL-like"/>
</dbReference>
<evidence type="ECO:0000256" key="3">
    <source>
        <dbReference type="ARBA" id="ARBA00022989"/>
    </source>
</evidence>
<name>A0A4S2FHH6_9BACT</name>
<sequence length="428" mass="47731">MTIDKNCSKNLMYLSTLNFVLIFFGYQFIASIGLPFMNADTGSRFITVPYRAFTLGLSIYLFFKSGNQLPSTSIANCIWAYWILLVIRLVYDFYLQSSFMISEAGKSKVLLFMFCITLPQVLAFAKTWDKVDYPKALFYSVISLVLIAVVNLIFNKALLSDAFVTNTSGRVDGGIALNTISFGHCGTSLALLSVFFLNYRKDVKKWMGIGLLLLGLFVMIRAGSRGPVFSFLIVSSLIFSFKSRQFIYVILMMGLIVLCLYVFQNELLDLVKNVSPVLSNRLMSTIQTGEMTGRDKSFAKALEIWYDNPILGKYFTFYFGSPANPGYTHNIILDAAIAGGIIGIGLILALYFSVLKSLYYSCSYNKEILWIPILAAQNFVAALSSGNFYYSPVLTVSALVISLLGLNTMCTITGIFELEQDDDLESDT</sequence>
<dbReference type="RefSeq" id="WP_135952406.1">
    <property type="nucleotide sequence ID" value="NZ_CAOOJZ010000043.1"/>
</dbReference>
<feature type="transmembrane region" description="Helical" evidence="5">
    <location>
        <begin position="48"/>
        <end position="66"/>
    </location>
</feature>
<dbReference type="Pfam" id="PF04932">
    <property type="entry name" value="Wzy_C"/>
    <property type="match status" value="1"/>
</dbReference>
<proteinExistence type="predicted"/>
<evidence type="ECO:0000256" key="5">
    <source>
        <dbReference type="SAM" id="Phobius"/>
    </source>
</evidence>
<comment type="caution">
    <text evidence="7">The sequence shown here is derived from an EMBL/GenBank/DDBJ whole genome shotgun (WGS) entry which is preliminary data.</text>
</comment>
<evidence type="ECO:0000256" key="1">
    <source>
        <dbReference type="ARBA" id="ARBA00004141"/>
    </source>
</evidence>
<feature type="transmembrane region" description="Helical" evidence="5">
    <location>
        <begin position="367"/>
        <end position="390"/>
    </location>
</feature>
<evidence type="ECO:0000259" key="6">
    <source>
        <dbReference type="Pfam" id="PF04932"/>
    </source>
</evidence>